<dbReference type="SUPFAM" id="SSF57903">
    <property type="entry name" value="FYVE/PHD zinc finger"/>
    <property type="match status" value="1"/>
</dbReference>
<sequence length="1029" mass="117979">MAAESSEGLPISPSEKSLTGSLVSDENEKTVSRSPSSYSIREDKWPDLVVSRPKKLDAWWSPRRKYKQHTKQNRTTRALSSFRTIMRYPPLDNFGGRHLKNNIGKDQGLEEKEDKSVCIAERHRNIKLVTFDRYSLEVIGVRKEKEKRHRVFLEGSSMRQEPQSGLKTRPPVDHGGLHHGGVMLEEDMAGAQDTIYLCNFRVSVDGEWLCLKELQDVEFSLQDSIQRSPSPPLPLSGIDPHRHRQQLLPEQRDFRDALPPSPPPPLRHVSSLSRDPVIIERSNLVNISKLIVKELIETSLKYGRMLDSDHMPLQHFFIVLEHVLRHGLRPKKGLLGPKKELWDILQLVEKYCPEAQDITSSIRDLPTVRTAMGRARAWLRMALMQKKLADYLKILIDHKDDILSEYFEPDALMMSEEAIVVMGLLVGLNVIDCNFCVKEEDLDCQQGVIDFSLYLRNSNHIPGESPDDELENDNMTTVLDQKNYIEELNRHLNATVTNLQAKLETLTTTNALMKEDLSIAKNNFLSLQEENRQLKKELGIEIKDANENGKAPIKITETTTEIEELRSRLESEKKLRQDTEKELQLQISMKSEMEVAMKLLEKDIHEKQDTIISLRQQLDDIKLINLEMYKKLQECEHELTQKGEMVSRLHAKTNQIGKILNNLEKYNHLMKDGENVRSPTTPCNASKSILNKNSPTSPRGSAFGTENVGADRTSGDHQQRNIDNKRAKESCEKSKRSKSNDDVVATNVINEKKPECEASLNHKTELIKKLEAKTLSMTETFQKLDEQYVCLSFIIVKIVERCDLIRRKELDGVRARTEEKAKVLAAEAAERTARAKDVERELHVEREWRTSLQESSISNAERISQLRQENDQLKQISEKYVTLQEEYYALKEICSEQERTLEELGVQLSAAKLATVELREAADNAQWQSQQDGGGTAWADDRQVTHCKGCNREFNITRRKHHCRNCGNIFCKSCSDNTMSLTDNSKQVRVCDECYVLLVGRYSIYEENEERTPEEDMKGEMGSLMENDV</sequence>
<dbReference type="InterPro" id="IPR047335">
    <property type="entry name" value="RUFY1-3"/>
</dbReference>
<gene>
    <name evidence="10" type="ORF">V1477_000291</name>
</gene>
<accession>A0ABD2D161</accession>
<feature type="compositionally biased region" description="Basic and acidic residues" evidence="7">
    <location>
        <begin position="713"/>
        <end position="740"/>
    </location>
</feature>
<dbReference type="Pfam" id="PF02759">
    <property type="entry name" value="RUN"/>
    <property type="match status" value="1"/>
</dbReference>
<evidence type="ECO:0000256" key="1">
    <source>
        <dbReference type="ARBA" id="ARBA00022723"/>
    </source>
</evidence>
<name>A0ABD2D161_VESMC</name>
<dbReference type="CDD" id="cd17681">
    <property type="entry name" value="RUN_RUFY1_like"/>
    <property type="match status" value="1"/>
</dbReference>
<dbReference type="InterPro" id="IPR004012">
    <property type="entry name" value="Run_dom"/>
</dbReference>
<evidence type="ECO:0000259" key="9">
    <source>
        <dbReference type="PROSITE" id="PS50826"/>
    </source>
</evidence>
<dbReference type="SMART" id="SM00593">
    <property type="entry name" value="RUN"/>
    <property type="match status" value="1"/>
</dbReference>
<reference evidence="10 11" key="1">
    <citation type="journal article" date="2024" name="Ann. Entomol. Soc. Am.">
        <title>Genomic analyses of the southern and eastern yellowjacket wasps (Hymenoptera: Vespidae) reveal evolutionary signatures of social life.</title>
        <authorList>
            <person name="Catto M.A."/>
            <person name="Caine P.B."/>
            <person name="Orr S.E."/>
            <person name="Hunt B.G."/>
            <person name="Goodisman M.A.D."/>
        </authorList>
    </citation>
    <scope>NUCLEOTIDE SEQUENCE [LARGE SCALE GENOMIC DNA]</scope>
    <source>
        <strain evidence="10">232</strain>
        <tissue evidence="10">Head and thorax</tissue>
    </source>
</reference>
<feature type="region of interest" description="Disordered" evidence="7">
    <location>
        <begin position="1"/>
        <end position="39"/>
    </location>
</feature>
<proteinExistence type="predicted"/>
<dbReference type="SMART" id="SM00064">
    <property type="entry name" value="FYVE"/>
    <property type="match status" value="1"/>
</dbReference>
<dbReference type="InterPro" id="IPR000306">
    <property type="entry name" value="Znf_FYVE"/>
</dbReference>
<dbReference type="InterPro" id="IPR037213">
    <property type="entry name" value="Run_dom_sf"/>
</dbReference>
<keyword evidence="4 6" id="KW-0175">Coiled coil</keyword>
<dbReference type="PROSITE" id="PS50178">
    <property type="entry name" value="ZF_FYVE"/>
    <property type="match status" value="1"/>
</dbReference>
<organism evidence="10 11">
    <name type="scientific">Vespula maculifrons</name>
    <name type="common">Eastern yellow jacket</name>
    <name type="synonym">Wasp</name>
    <dbReference type="NCBI Taxonomy" id="7453"/>
    <lineage>
        <taxon>Eukaryota</taxon>
        <taxon>Metazoa</taxon>
        <taxon>Ecdysozoa</taxon>
        <taxon>Arthropoda</taxon>
        <taxon>Hexapoda</taxon>
        <taxon>Insecta</taxon>
        <taxon>Pterygota</taxon>
        <taxon>Neoptera</taxon>
        <taxon>Endopterygota</taxon>
        <taxon>Hymenoptera</taxon>
        <taxon>Apocrita</taxon>
        <taxon>Aculeata</taxon>
        <taxon>Vespoidea</taxon>
        <taxon>Vespidae</taxon>
        <taxon>Vespinae</taxon>
        <taxon>Vespula</taxon>
    </lineage>
</organism>
<keyword evidence="2 5" id="KW-0863">Zinc-finger</keyword>
<keyword evidence="1" id="KW-0479">Metal-binding</keyword>
<evidence type="ECO:0000256" key="6">
    <source>
        <dbReference type="SAM" id="Coils"/>
    </source>
</evidence>
<dbReference type="PROSITE" id="PS50826">
    <property type="entry name" value="RUN"/>
    <property type="match status" value="1"/>
</dbReference>
<feature type="compositionally biased region" description="Polar residues" evidence="7">
    <location>
        <begin position="677"/>
        <end position="699"/>
    </location>
</feature>
<dbReference type="InterPro" id="IPR013083">
    <property type="entry name" value="Znf_RING/FYVE/PHD"/>
</dbReference>
<dbReference type="Gene3D" id="3.30.40.10">
    <property type="entry name" value="Zinc/RING finger domain, C3HC4 (zinc finger)"/>
    <property type="match status" value="1"/>
</dbReference>
<dbReference type="PANTHER" id="PTHR45956">
    <property type="entry name" value="RUN AND FYVE DOMAIN-CONTAINING PROTEIN 2-LIKE PROTEIN"/>
    <property type="match status" value="1"/>
</dbReference>
<evidence type="ECO:0000313" key="10">
    <source>
        <dbReference type="EMBL" id="KAL2751133.1"/>
    </source>
</evidence>
<evidence type="ECO:0000256" key="7">
    <source>
        <dbReference type="SAM" id="MobiDB-lite"/>
    </source>
</evidence>
<dbReference type="SUPFAM" id="SSF140741">
    <property type="entry name" value="RUN domain-like"/>
    <property type="match status" value="1"/>
</dbReference>
<dbReference type="Pfam" id="PF01363">
    <property type="entry name" value="FYVE"/>
    <property type="match status" value="1"/>
</dbReference>
<protein>
    <submittedName>
        <fullName evidence="10">RUN and FYVE domain-containing protein 2-like isoform X6</fullName>
    </submittedName>
</protein>
<dbReference type="EMBL" id="JAYRBN010000007">
    <property type="protein sequence ID" value="KAL2751133.1"/>
    <property type="molecule type" value="Genomic_DNA"/>
</dbReference>
<evidence type="ECO:0000313" key="11">
    <source>
        <dbReference type="Proteomes" id="UP001607303"/>
    </source>
</evidence>
<dbReference type="AlphaFoldDB" id="A0ABD2D161"/>
<dbReference type="Proteomes" id="UP001607303">
    <property type="component" value="Unassembled WGS sequence"/>
</dbReference>
<feature type="domain" description="FYVE-type" evidence="8">
    <location>
        <begin position="941"/>
        <end position="999"/>
    </location>
</feature>
<evidence type="ECO:0000256" key="4">
    <source>
        <dbReference type="ARBA" id="ARBA00023054"/>
    </source>
</evidence>
<dbReference type="PANTHER" id="PTHR45956:SF6">
    <property type="entry name" value="RUN DOMAIN-CONTAINING PROTEIN"/>
    <property type="match status" value="1"/>
</dbReference>
<feature type="compositionally biased region" description="Basic and acidic residues" evidence="7">
    <location>
        <begin position="1010"/>
        <end position="1019"/>
    </location>
</feature>
<comment type="caution">
    <text evidence="10">The sequence shown here is derived from an EMBL/GenBank/DDBJ whole genome shotgun (WGS) entry which is preliminary data.</text>
</comment>
<feature type="region of interest" description="Disordered" evidence="7">
    <location>
        <begin position="673"/>
        <end position="740"/>
    </location>
</feature>
<keyword evidence="11" id="KW-1185">Reference proteome</keyword>
<keyword evidence="3" id="KW-0862">Zinc</keyword>
<feature type="compositionally biased region" description="Polar residues" evidence="7">
    <location>
        <begin position="14"/>
        <end position="24"/>
    </location>
</feature>
<evidence type="ECO:0000259" key="8">
    <source>
        <dbReference type="PROSITE" id="PS50178"/>
    </source>
</evidence>
<evidence type="ECO:0000256" key="3">
    <source>
        <dbReference type="ARBA" id="ARBA00022833"/>
    </source>
</evidence>
<evidence type="ECO:0000256" key="5">
    <source>
        <dbReference type="PROSITE-ProRule" id="PRU00091"/>
    </source>
</evidence>
<feature type="region of interest" description="Disordered" evidence="7">
    <location>
        <begin position="1009"/>
        <end position="1029"/>
    </location>
</feature>
<dbReference type="GO" id="GO:0008270">
    <property type="term" value="F:zinc ion binding"/>
    <property type="evidence" value="ECO:0007669"/>
    <property type="project" value="UniProtKB-KW"/>
</dbReference>
<dbReference type="InterPro" id="IPR017455">
    <property type="entry name" value="Znf_FYVE-rel"/>
</dbReference>
<feature type="coiled-coil region" evidence="6">
    <location>
        <begin position="489"/>
        <end position="617"/>
    </location>
</feature>
<dbReference type="InterPro" id="IPR011011">
    <property type="entry name" value="Znf_FYVE_PHD"/>
</dbReference>
<evidence type="ECO:0000256" key="2">
    <source>
        <dbReference type="ARBA" id="ARBA00022771"/>
    </source>
</evidence>
<feature type="domain" description="RUN" evidence="9">
    <location>
        <begin position="307"/>
        <end position="440"/>
    </location>
</feature>
<dbReference type="Gene3D" id="1.20.58.900">
    <property type="match status" value="1"/>
</dbReference>
<dbReference type="CDD" id="cd15721">
    <property type="entry name" value="FYVE_RUFY1_like"/>
    <property type="match status" value="1"/>
</dbReference>
<dbReference type="FunFam" id="1.20.58.900:FF:000011">
    <property type="entry name" value="Uncharacterized protein, isoform B"/>
    <property type="match status" value="1"/>
</dbReference>